<protein>
    <submittedName>
        <fullName evidence="7">SPFH domain-containing protein</fullName>
    </submittedName>
</protein>
<feature type="coiled-coil region" evidence="4">
    <location>
        <begin position="202"/>
        <end position="298"/>
    </location>
</feature>
<evidence type="ECO:0000313" key="8">
    <source>
        <dbReference type="Proteomes" id="UP001484239"/>
    </source>
</evidence>
<dbReference type="InterPro" id="IPR027705">
    <property type="entry name" value="Flotillin_fam"/>
</dbReference>
<keyword evidence="8" id="KW-1185">Reference proteome</keyword>
<reference evidence="7 8" key="1">
    <citation type="submission" date="2024-02" db="EMBL/GenBank/DDBJ databases">
        <title>A novel Gemmatimonadota bacterium.</title>
        <authorList>
            <person name="Du Z.-J."/>
            <person name="Ye Y.-Q."/>
        </authorList>
    </citation>
    <scope>NUCLEOTIDE SEQUENCE [LARGE SCALE GENOMIC DNA]</scope>
    <source>
        <strain evidence="7 8">DH-20</strain>
    </source>
</reference>
<proteinExistence type="inferred from homology"/>
<name>A0ABU9EFK7_9BACT</name>
<dbReference type="PANTHER" id="PTHR13806:SF46">
    <property type="entry name" value="FLOTILLIN-1-RELATED"/>
    <property type="match status" value="1"/>
</dbReference>
<evidence type="ECO:0000256" key="3">
    <source>
        <dbReference type="ARBA" id="ARBA00023136"/>
    </source>
</evidence>
<dbReference type="Pfam" id="PF01145">
    <property type="entry name" value="Band_7"/>
    <property type="match status" value="1"/>
</dbReference>
<evidence type="ECO:0000259" key="6">
    <source>
        <dbReference type="SMART" id="SM00244"/>
    </source>
</evidence>
<comment type="subcellular location">
    <subcellularLocation>
        <location evidence="1">Membrane</location>
        <topology evidence="1">Single-pass membrane protein</topology>
    </subcellularLocation>
</comment>
<dbReference type="Proteomes" id="UP001484239">
    <property type="component" value="Unassembled WGS sequence"/>
</dbReference>
<dbReference type="RefSeq" id="WP_405274426.1">
    <property type="nucleotide sequence ID" value="NZ_CP144380.1"/>
</dbReference>
<evidence type="ECO:0000256" key="5">
    <source>
        <dbReference type="SAM" id="MobiDB-lite"/>
    </source>
</evidence>
<dbReference type="CDD" id="cd03399">
    <property type="entry name" value="SPFH_flotillin"/>
    <property type="match status" value="1"/>
</dbReference>
<feature type="region of interest" description="Disordered" evidence="5">
    <location>
        <begin position="422"/>
        <end position="443"/>
    </location>
</feature>
<evidence type="ECO:0000256" key="1">
    <source>
        <dbReference type="ARBA" id="ARBA00004167"/>
    </source>
</evidence>
<gene>
    <name evidence="7" type="ORF">WI372_14900</name>
</gene>
<dbReference type="InterPro" id="IPR001107">
    <property type="entry name" value="Band_7"/>
</dbReference>
<organism evidence="7 8">
    <name type="scientific">Gaopeijia maritima</name>
    <dbReference type="NCBI Taxonomy" id="3119007"/>
    <lineage>
        <taxon>Bacteria</taxon>
        <taxon>Pseudomonadati</taxon>
        <taxon>Gemmatimonadota</taxon>
        <taxon>Longimicrobiia</taxon>
        <taxon>Gaopeijiales</taxon>
        <taxon>Gaopeijiaceae</taxon>
        <taxon>Gaopeijia</taxon>
    </lineage>
</organism>
<keyword evidence="3" id="KW-0472">Membrane</keyword>
<keyword evidence="4" id="KW-0175">Coiled coil</keyword>
<dbReference type="PANTHER" id="PTHR13806">
    <property type="entry name" value="FLOTILLIN-RELATED"/>
    <property type="match status" value="1"/>
</dbReference>
<comment type="similarity">
    <text evidence="2">Belongs to the band 7/mec-2 family. Flotillin subfamily.</text>
</comment>
<accession>A0ABU9EFK7</accession>
<sequence length="443" mass="47644">MGTETLIGAAVLALVILVVALVAVATVKALIVIVPPNRAAVITGRNRQLQSGQRIGYRSVIGGRTLRIPIVETVQHVSLETFPIEISVKNAFSKGNIPLNVEAIANVKIASEPETTFNNAVERLLGKTEVEIQSMAKDTLMGNLRGVLATLTPEAVNEDRLGFAKALAEDAGEDLAALGFHLDVLKIQNVSDERGYLEAIGRKKAAEAVREAEIAEANAEADTREAQAEARKRAEVREAETAVNVAEAQNTLRVRQAQLDEEGEIAERTARVKAEQAEVEAQRELERKRVEREQERLRADVIEPALADREARKAEAEAEAAPILERGKAQVEVLKRLYAEVQQGGDQAFAVFLAEKLPELLTTAVEAVKGTEIDRLVVMDGGDGDGVANAANQKVRGALGTVETLAASLGLDLEEVLRAANRKALQSGRTEATPTRAPNPPQS</sequence>
<dbReference type="InterPro" id="IPR036013">
    <property type="entry name" value="Band_7/SPFH_dom_sf"/>
</dbReference>
<dbReference type="Gene3D" id="3.30.479.30">
    <property type="entry name" value="Band 7 domain"/>
    <property type="match status" value="1"/>
</dbReference>
<dbReference type="SMART" id="SM00244">
    <property type="entry name" value="PHB"/>
    <property type="match status" value="1"/>
</dbReference>
<evidence type="ECO:0000256" key="4">
    <source>
        <dbReference type="SAM" id="Coils"/>
    </source>
</evidence>
<dbReference type="EMBL" id="JBBHLI010000010">
    <property type="protein sequence ID" value="MEK9502280.1"/>
    <property type="molecule type" value="Genomic_DNA"/>
</dbReference>
<evidence type="ECO:0000256" key="2">
    <source>
        <dbReference type="ARBA" id="ARBA00007161"/>
    </source>
</evidence>
<dbReference type="SUPFAM" id="SSF117892">
    <property type="entry name" value="Band 7/SPFH domain"/>
    <property type="match status" value="1"/>
</dbReference>
<comment type="caution">
    <text evidence="7">The sequence shown here is derived from an EMBL/GenBank/DDBJ whole genome shotgun (WGS) entry which is preliminary data.</text>
</comment>
<evidence type="ECO:0000313" key="7">
    <source>
        <dbReference type="EMBL" id="MEK9502280.1"/>
    </source>
</evidence>
<feature type="domain" description="Band 7" evidence="6">
    <location>
        <begin position="29"/>
        <end position="204"/>
    </location>
</feature>